<evidence type="ECO:0000259" key="2">
    <source>
        <dbReference type="Pfam" id="PF00487"/>
    </source>
</evidence>
<dbReference type="PANTHER" id="PTHR19353">
    <property type="entry name" value="FATTY ACID DESATURASE 2"/>
    <property type="match status" value="1"/>
</dbReference>
<evidence type="ECO:0000313" key="3">
    <source>
        <dbReference type="EMBL" id="TSJ63099.1"/>
    </source>
</evidence>
<dbReference type="Proteomes" id="UP000315321">
    <property type="component" value="Unassembled WGS sequence"/>
</dbReference>
<feature type="transmembrane region" description="Helical" evidence="1">
    <location>
        <begin position="190"/>
        <end position="208"/>
    </location>
</feature>
<keyword evidence="1" id="KW-1133">Transmembrane helix</keyword>
<dbReference type="InterPro" id="IPR012171">
    <property type="entry name" value="Fatty_acid_desaturase"/>
</dbReference>
<reference evidence="3 4" key="1">
    <citation type="submission" date="2019-07" db="EMBL/GenBank/DDBJ databases">
        <authorList>
            <person name="Grouzdev D.S."/>
        </authorList>
    </citation>
    <scope>NUCLEOTIDE SEQUENCE [LARGE SCALE GENOMIC DNA]</scope>
    <source>
        <strain evidence="3 4">3C</strain>
    </source>
</reference>
<feature type="transmembrane region" description="Helical" evidence="1">
    <location>
        <begin position="215"/>
        <end position="236"/>
    </location>
</feature>
<dbReference type="CDD" id="cd03507">
    <property type="entry name" value="Delta12-FADS-like"/>
    <property type="match status" value="1"/>
</dbReference>
<feature type="domain" description="Fatty acid desaturase" evidence="2">
    <location>
        <begin position="60"/>
        <end position="305"/>
    </location>
</feature>
<protein>
    <submittedName>
        <fullName evidence="3">Fatty acid desaturase</fullName>
    </submittedName>
</protein>
<keyword evidence="4" id="KW-1185">Reference proteome</keyword>
<dbReference type="PANTHER" id="PTHR19353:SF73">
    <property type="entry name" value="FATTY ACID DESATURASE"/>
    <property type="match status" value="1"/>
</dbReference>
<feature type="transmembrane region" description="Helical" evidence="1">
    <location>
        <begin position="59"/>
        <end position="78"/>
    </location>
</feature>
<feature type="transmembrane region" description="Helical" evidence="1">
    <location>
        <begin position="156"/>
        <end position="178"/>
    </location>
</feature>
<evidence type="ECO:0000256" key="1">
    <source>
        <dbReference type="SAM" id="Phobius"/>
    </source>
</evidence>
<proteinExistence type="predicted"/>
<evidence type="ECO:0000313" key="4">
    <source>
        <dbReference type="Proteomes" id="UP000315321"/>
    </source>
</evidence>
<sequence>MPTADQCGAAKSDAKSWMARLSGYRQSDPRRSVWELLITAIPFTLAWSAMLTSLKLEQFWLYALLIFPAAGLLVRLFMIQHDCGHGSFFRNRSGNDWTGRVIGVLTMTPYDHWKRSHAGHHASSGNLDRRGIGDVDTLTVEEYRARSRWGRLRYRLYRNPLVMFGIGPIYVFLLQSRLPLGVVGKGWEPWISTMTTNLGIAVAAGLLMRAFGIGPFLLVHLPIVIAAAATGVWLFYVQHQFEDTHWAANENWEFHEAALHGSSHYDLPGVLRWFTANIGMHHVHHLCSRIPYYRLPEVLRDHPDLRDIGRLTLWESFGCVRLTLWDQRQGRLISFREMNEIYG</sequence>
<feature type="transmembrane region" description="Helical" evidence="1">
    <location>
        <begin position="33"/>
        <end position="53"/>
    </location>
</feature>
<keyword evidence="1" id="KW-0472">Membrane</keyword>
<accession>A0ABY3DSP6</accession>
<organism evidence="3 4">
    <name type="scientific">Ancylobacter moscoviensis</name>
    <dbReference type="NCBI Taxonomy" id="2597768"/>
    <lineage>
        <taxon>Bacteria</taxon>
        <taxon>Pseudomonadati</taxon>
        <taxon>Pseudomonadota</taxon>
        <taxon>Alphaproteobacteria</taxon>
        <taxon>Hyphomicrobiales</taxon>
        <taxon>Xanthobacteraceae</taxon>
        <taxon>Ancylobacter</taxon>
    </lineage>
</organism>
<name>A0ABY3DSP6_9HYPH</name>
<keyword evidence="1" id="KW-0812">Transmembrane</keyword>
<dbReference type="Pfam" id="PF00487">
    <property type="entry name" value="FA_desaturase"/>
    <property type="match status" value="1"/>
</dbReference>
<comment type="caution">
    <text evidence="3">The sequence shown here is derived from an EMBL/GenBank/DDBJ whole genome shotgun (WGS) entry which is preliminary data.</text>
</comment>
<dbReference type="InterPro" id="IPR005804">
    <property type="entry name" value="FA_desaturase_dom"/>
</dbReference>
<gene>
    <name evidence="3" type="ORF">FO470_08995</name>
</gene>
<dbReference type="EMBL" id="VMBP01000002">
    <property type="protein sequence ID" value="TSJ63099.1"/>
    <property type="molecule type" value="Genomic_DNA"/>
</dbReference>